<accession>A0A2V2US29</accession>
<evidence type="ECO:0000313" key="2">
    <source>
        <dbReference type="EMBL" id="PWU85083.1"/>
    </source>
</evidence>
<feature type="compositionally biased region" description="Low complexity" evidence="1">
    <location>
        <begin position="1"/>
        <end position="18"/>
    </location>
</feature>
<dbReference type="EMBL" id="PRFA01000184">
    <property type="protein sequence ID" value="PWU85083.1"/>
    <property type="molecule type" value="Genomic_DNA"/>
</dbReference>
<dbReference type="VEuPathDB" id="TriTrypDB:TcCLB.504741.124"/>
<dbReference type="VEuPathDB" id="TriTrypDB:TcBrA4_0100740"/>
<gene>
    <name evidence="2" type="ORF">C4B63_184g73c</name>
    <name evidence="3" type="ORF">C4B63_9g1463c</name>
</gene>
<evidence type="ECO:0000313" key="4">
    <source>
        <dbReference type="Proteomes" id="UP000246121"/>
    </source>
</evidence>
<reference evidence="2 4" key="1">
    <citation type="journal article" date="2018" name="Microb. Genom.">
        <title>Expanding an expanded genome: long-read sequencing of Trypanosoma cruzi.</title>
        <authorList>
            <person name="Berna L."/>
            <person name="Rodriguez M."/>
            <person name="Chiribao M.L."/>
            <person name="Parodi-Talice A."/>
            <person name="Pita S."/>
            <person name="Rijo G."/>
            <person name="Alvarez-Valin F."/>
            <person name="Robello C."/>
        </authorList>
    </citation>
    <scope>NUCLEOTIDE SEQUENCE [LARGE SCALE GENOMIC DNA]</scope>
    <source>
        <strain evidence="2 4">Dm28c</strain>
    </source>
</reference>
<dbReference type="VEuPathDB" id="TriTrypDB:TCDM_14386"/>
<dbReference type="Proteomes" id="UP000246121">
    <property type="component" value="Unassembled WGS sequence"/>
</dbReference>
<dbReference type="VEuPathDB" id="TriTrypDB:C4B63_184g73c"/>
<dbReference type="VEuPathDB" id="TriTrypDB:TcCLB.511621.244"/>
<evidence type="ECO:0000313" key="3">
    <source>
        <dbReference type="EMBL" id="PWU99532.1"/>
    </source>
</evidence>
<name>A0A2V2US29_TRYCR</name>
<evidence type="ECO:0000256" key="1">
    <source>
        <dbReference type="SAM" id="MobiDB-lite"/>
    </source>
</evidence>
<comment type="caution">
    <text evidence="2">The sequence shown here is derived from an EMBL/GenBank/DDBJ whole genome shotgun (WGS) entry which is preliminary data.</text>
</comment>
<dbReference type="AlphaFoldDB" id="A0A2V2US29"/>
<dbReference type="VEuPathDB" id="TriTrypDB:C4B63_9g1463c"/>
<dbReference type="VEuPathDB" id="TriTrypDB:C3747_136g443c"/>
<feature type="compositionally biased region" description="Polar residues" evidence="1">
    <location>
        <begin position="19"/>
        <end position="29"/>
    </location>
</feature>
<dbReference type="EMBL" id="PRFA01000009">
    <property type="protein sequence ID" value="PWU99532.1"/>
    <property type="molecule type" value="Genomic_DNA"/>
</dbReference>
<sequence>MHSQASAPTPSFSTASETVGSSSTLPTSETRMEVLQRTLHLLRQEVLVPYFEFVERLRVTNNRAVRVQDVVETLHTASFREKGSSA</sequence>
<proteinExistence type="predicted"/>
<feature type="region of interest" description="Disordered" evidence="1">
    <location>
        <begin position="1"/>
        <end position="29"/>
    </location>
</feature>
<dbReference type="VEuPathDB" id="TriTrypDB:TcYC6_0076030"/>
<organism evidence="2 4">
    <name type="scientific">Trypanosoma cruzi</name>
    <dbReference type="NCBI Taxonomy" id="5693"/>
    <lineage>
        <taxon>Eukaryota</taxon>
        <taxon>Discoba</taxon>
        <taxon>Euglenozoa</taxon>
        <taxon>Kinetoplastea</taxon>
        <taxon>Metakinetoplastina</taxon>
        <taxon>Trypanosomatida</taxon>
        <taxon>Trypanosomatidae</taxon>
        <taxon>Trypanosoma</taxon>
        <taxon>Schizotrypanum</taxon>
    </lineage>
</organism>
<protein>
    <submittedName>
        <fullName evidence="2">Uncharacterized protein</fullName>
    </submittedName>
</protein>